<name>A0AAD8WZZ8_LOLMU</name>
<gene>
    <name evidence="6" type="ORF">QYE76_008455</name>
</gene>
<dbReference type="SUPFAM" id="SSF52058">
    <property type="entry name" value="L domain-like"/>
    <property type="match status" value="1"/>
</dbReference>
<dbReference type="InterPro" id="IPR036388">
    <property type="entry name" value="WH-like_DNA-bd_sf"/>
</dbReference>
<feature type="domain" description="Disease resistance R13L4/SHOC-2-like LRR" evidence="5">
    <location>
        <begin position="509"/>
        <end position="611"/>
    </location>
</feature>
<evidence type="ECO:0000313" key="6">
    <source>
        <dbReference type="EMBL" id="KAK1691758.1"/>
    </source>
</evidence>
<evidence type="ECO:0000256" key="2">
    <source>
        <dbReference type="ARBA" id="ARBA00022821"/>
    </source>
</evidence>
<dbReference type="Gene3D" id="1.10.10.10">
    <property type="entry name" value="Winged helix-like DNA-binding domain superfamily/Winged helix DNA-binding domain"/>
    <property type="match status" value="1"/>
</dbReference>
<proteinExistence type="predicted"/>
<dbReference type="GO" id="GO:0043531">
    <property type="term" value="F:ADP binding"/>
    <property type="evidence" value="ECO:0007669"/>
    <property type="project" value="InterPro"/>
</dbReference>
<feature type="domain" description="NB-ARC" evidence="3">
    <location>
        <begin position="128"/>
        <end position="297"/>
    </location>
</feature>
<evidence type="ECO:0000259" key="4">
    <source>
        <dbReference type="Pfam" id="PF23559"/>
    </source>
</evidence>
<dbReference type="PANTHER" id="PTHR23155">
    <property type="entry name" value="DISEASE RESISTANCE PROTEIN RP"/>
    <property type="match status" value="1"/>
</dbReference>
<feature type="domain" description="Disease resistance R13L4/SHOC-2-like LRR" evidence="5">
    <location>
        <begin position="681"/>
        <end position="911"/>
    </location>
</feature>
<dbReference type="GO" id="GO:0002758">
    <property type="term" value="P:innate immune response-activating signaling pathway"/>
    <property type="evidence" value="ECO:0007669"/>
    <property type="project" value="UniProtKB-ARBA"/>
</dbReference>
<dbReference type="Pfam" id="PF23598">
    <property type="entry name" value="LRR_14"/>
    <property type="match status" value="2"/>
</dbReference>
<sequence>MGSRIIVSTPQVEVASLCAGQKSIVSELKQLSADQNIYAFHEKVSQDATYLIATESRSVKATSRNDKKSIAPISEISEDQSKGDDVKKVVGKSITRIRTMENALEESHAVGREKEKYEIIKLFASQATGQFQVISVWGMGGLGKTTLVKDIYHNNLSGMFEKRACVTVLRPFSLVELLRSLVMQLEPSEKKDIVGLMEKKKKPFVLMPLAELIKELARILERNKCLLVLDDISSTVEWDMIIPIFHEMKKSSRVIVTTREEYIAKHCSEQKENIYKLEGLEYKDACDLFARKVFKETIDLGKQYPELAEQAELILRKCNRLPLAIVTIGGFLANQPKTALKWRKLNEHISAELEMNPMLGTIRTVLMRSYDGLPYHLKSCFLYMPIFREDQRVGRGRLVRRWTAEGYSREVQGKSMEEIADGYFMELISRSMILPSKRSIHSTKGIDSCQVHDLMRDIGISKSMQENLVFALEEGCSSNSQANMRHLTINGNWQGDQSEFESIVDMSRVRSMTVFGEWKSFFISKKMRLLRVLDLEDTTGLRDHHLKDIGKLLHLRYLSLRGCHAIFHLPDSLGNLRELVTLDVRGTRIIKLPRSIVNLQKLSYLRSGRKTDEEDGSYEDTFEDCPKCLDNRPCIMCLMAGIPCCCRSLVGEILYEDIDLNCQDACTALCCNLFPFIAMRLDLHGVLVQSGMRKLKALHTLGVVNITRRGKHVLKDIERLIQLRKLGVTGVNKQNRQELCLAIVGLSRLESLSIRSEGEPGLSGCLDGEFSFPEKLQSLKLYGNLVKLPDWIQGLRNLVKLKLRSSMISEHGDAIQVLGYLPNLASLHLLKKSFERSNACLTFRPHMFPNLVVLELDSLLIDMEHINKVLFLKFEQGATPKLELLKFRRADINSRTLSGLPSLASLKEVLLEGPYDDYELAYLRGELAENPSLPVIKRV</sequence>
<dbReference type="FunFam" id="1.10.10.10:FF:000322">
    <property type="entry name" value="Probable disease resistance protein At1g63360"/>
    <property type="match status" value="1"/>
</dbReference>
<dbReference type="InterPro" id="IPR027417">
    <property type="entry name" value="P-loop_NTPase"/>
</dbReference>
<dbReference type="AlphaFoldDB" id="A0AAD8WZZ8"/>
<keyword evidence="1" id="KW-0677">Repeat</keyword>
<keyword evidence="7" id="KW-1185">Reference proteome</keyword>
<dbReference type="InterPro" id="IPR042197">
    <property type="entry name" value="Apaf_helical"/>
</dbReference>
<evidence type="ECO:0000256" key="1">
    <source>
        <dbReference type="ARBA" id="ARBA00022737"/>
    </source>
</evidence>
<dbReference type="PRINTS" id="PR00364">
    <property type="entry name" value="DISEASERSIST"/>
</dbReference>
<dbReference type="Gene3D" id="3.40.50.300">
    <property type="entry name" value="P-loop containing nucleotide triphosphate hydrolases"/>
    <property type="match status" value="1"/>
</dbReference>
<evidence type="ECO:0008006" key="8">
    <source>
        <dbReference type="Google" id="ProtNLM"/>
    </source>
</evidence>
<dbReference type="InterPro" id="IPR032675">
    <property type="entry name" value="LRR_dom_sf"/>
</dbReference>
<dbReference type="Proteomes" id="UP001231189">
    <property type="component" value="Unassembled WGS sequence"/>
</dbReference>
<dbReference type="EMBL" id="JAUUTY010000001">
    <property type="protein sequence ID" value="KAK1691758.1"/>
    <property type="molecule type" value="Genomic_DNA"/>
</dbReference>
<dbReference type="GO" id="GO:0042742">
    <property type="term" value="P:defense response to bacterium"/>
    <property type="evidence" value="ECO:0007669"/>
    <property type="project" value="UniProtKB-ARBA"/>
</dbReference>
<dbReference type="Gene3D" id="1.10.8.430">
    <property type="entry name" value="Helical domain of apoptotic protease-activating factors"/>
    <property type="match status" value="1"/>
</dbReference>
<evidence type="ECO:0000313" key="7">
    <source>
        <dbReference type="Proteomes" id="UP001231189"/>
    </source>
</evidence>
<comment type="caution">
    <text evidence="6">The sequence shown here is derived from an EMBL/GenBank/DDBJ whole genome shotgun (WGS) entry which is preliminary data.</text>
</comment>
<keyword evidence="2" id="KW-0611">Plant defense</keyword>
<dbReference type="SUPFAM" id="SSF52540">
    <property type="entry name" value="P-loop containing nucleoside triphosphate hydrolases"/>
    <property type="match status" value="1"/>
</dbReference>
<dbReference type="InterPro" id="IPR044974">
    <property type="entry name" value="Disease_R_plants"/>
</dbReference>
<dbReference type="Pfam" id="PF23559">
    <property type="entry name" value="WHD_DRP"/>
    <property type="match status" value="1"/>
</dbReference>
<dbReference type="InterPro" id="IPR058922">
    <property type="entry name" value="WHD_DRP"/>
</dbReference>
<dbReference type="GO" id="GO:0009626">
    <property type="term" value="P:plant-type hypersensitive response"/>
    <property type="evidence" value="ECO:0007669"/>
    <property type="project" value="UniProtKB-ARBA"/>
</dbReference>
<protein>
    <recommendedName>
        <fullName evidence="8">NB-ARC domain-containing protein</fullName>
    </recommendedName>
</protein>
<evidence type="ECO:0000259" key="5">
    <source>
        <dbReference type="Pfam" id="PF23598"/>
    </source>
</evidence>
<dbReference type="PANTHER" id="PTHR23155:SF1114">
    <property type="entry name" value="OS02G0475500 PROTEIN"/>
    <property type="match status" value="1"/>
</dbReference>
<accession>A0AAD8WZZ8</accession>
<feature type="domain" description="Disease resistance protein winged helix" evidence="4">
    <location>
        <begin position="386"/>
        <end position="458"/>
    </location>
</feature>
<dbReference type="InterPro" id="IPR002182">
    <property type="entry name" value="NB-ARC"/>
</dbReference>
<dbReference type="Pfam" id="PF00931">
    <property type="entry name" value="NB-ARC"/>
    <property type="match status" value="1"/>
</dbReference>
<reference evidence="6" key="1">
    <citation type="submission" date="2023-07" db="EMBL/GenBank/DDBJ databases">
        <title>A chromosome-level genome assembly of Lolium multiflorum.</title>
        <authorList>
            <person name="Chen Y."/>
            <person name="Copetti D."/>
            <person name="Kolliker R."/>
            <person name="Studer B."/>
        </authorList>
    </citation>
    <scope>NUCLEOTIDE SEQUENCE</scope>
    <source>
        <strain evidence="6">02402/16</strain>
        <tissue evidence="6">Leaf</tissue>
    </source>
</reference>
<dbReference type="InterPro" id="IPR055414">
    <property type="entry name" value="LRR_R13L4/SHOC2-like"/>
</dbReference>
<dbReference type="Gene3D" id="3.80.10.10">
    <property type="entry name" value="Ribonuclease Inhibitor"/>
    <property type="match status" value="2"/>
</dbReference>
<organism evidence="6 7">
    <name type="scientific">Lolium multiflorum</name>
    <name type="common">Italian ryegrass</name>
    <name type="synonym">Lolium perenne subsp. multiflorum</name>
    <dbReference type="NCBI Taxonomy" id="4521"/>
    <lineage>
        <taxon>Eukaryota</taxon>
        <taxon>Viridiplantae</taxon>
        <taxon>Streptophyta</taxon>
        <taxon>Embryophyta</taxon>
        <taxon>Tracheophyta</taxon>
        <taxon>Spermatophyta</taxon>
        <taxon>Magnoliopsida</taxon>
        <taxon>Liliopsida</taxon>
        <taxon>Poales</taxon>
        <taxon>Poaceae</taxon>
        <taxon>BOP clade</taxon>
        <taxon>Pooideae</taxon>
        <taxon>Poodae</taxon>
        <taxon>Poeae</taxon>
        <taxon>Poeae Chloroplast Group 2 (Poeae type)</taxon>
        <taxon>Loliodinae</taxon>
        <taxon>Loliinae</taxon>
        <taxon>Lolium</taxon>
    </lineage>
</organism>
<evidence type="ECO:0000259" key="3">
    <source>
        <dbReference type="Pfam" id="PF00931"/>
    </source>
</evidence>